<dbReference type="AlphaFoldDB" id="D7UW44"/>
<dbReference type="SUPFAM" id="SSF56317">
    <property type="entry name" value="Carbon-nitrogen hydrolase"/>
    <property type="match status" value="1"/>
</dbReference>
<dbReference type="STRING" id="525367.HMPREF0556_10551"/>
<comment type="caution">
    <text evidence="3">The sequence shown here is derived from an EMBL/GenBank/DDBJ whole genome shotgun (WGS) entry which is preliminary data.</text>
</comment>
<dbReference type="EMBL" id="ACCR02000003">
    <property type="protein sequence ID" value="EFI83998.1"/>
    <property type="molecule type" value="Genomic_DNA"/>
</dbReference>
<comment type="similarity">
    <text evidence="1">Belongs to the carbon-nitrogen hydrolase superfamily. NIT1/NIT2 family.</text>
</comment>
<keyword evidence="3" id="KW-0378">Hydrolase</keyword>
<accession>D7UW44</accession>
<reference evidence="3" key="1">
    <citation type="submission" date="2010-06" db="EMBL/GenBank/DDBJ databases">
        <authorList>
            <person name="Muzny D."/>
            <person name="Qin X."/>
            <person name="Buhay C."/>
            <person name="Dugan-Rocha S."/>
            <person name="Ding Y."/>
            <person name="Chen G."/>
            <person name="Hawes A."/>
            <person name="Holder M."/>
            <person name="Jhangiani S."/>
            <person name="Johnson A."/>
            <person name="Khan Z."/>
            <person name="Li Z."/>
            <person name="Liu W."/>
            <person name="Liu X."/>
            <person name="Perez L."/>
            <person name="Shen H."/>
            <person name="Wang Q."/>
            <person name="Watt J."/>
            <person name="Xi L."/>
            <person name="Xin Y."/>
            <person name="Zhou J."/>
            <person name="Deng J."/>
            <person name="Jiang H."/>
            <person name="Liu Y."/>
            <person name="Qu J."/>
            <person name="Song X.-Z."/>
            <person name="Zhang L."/>
            <person name="Villasana D."/>
            <person name="Johnson A."/>
            <person name="Liu J."/>
            <person name="Liyanage D."/>
            <person name="Lorensuhewa L."/>
            <person name="Robinson T."/>
            <person name="Song A."/>
            <person name="Song B.-B."/>
            <person name="Dinh H."/>
            <person name="Thornton R."/>
            <person name="Coyle M."/>
            <person name="Francisco L."/>
            <person name="Jackson L."/>
            <person name="Javaid M."/>
            <person name="Korchina V."/>
            <person name="Kovar C."/>
            <person name="Mata R."/>
            <person name="Mathew T."/>
            <person name="Ngo R."/>
            <person name="Nguyen L."/>
            <person name="Nguyen N."/>
            <person name="Okwuonu G."/>
            <person name="Ongeri F."/>
            <person name="Pham C."/>
            <person name="Simmons D."/>
            <person name="Wilczek-Boney K."/>
            <person name="Hale W."/>
            <person name="Jakkamsetti A."/>
            <person name="Pham P."/>
            <person name="Ruth R."/>
            <person name="San Lucas F."/>
            <person name="Warren J."/>
            <person name="Zhang J."/>
            <person name="Zhao Z."/>
            <person name="Zhou C."/>
            <person name="Zhu D."/>
            <person name="Lee S."/>
            <person name="Bess C."/>
            <person name="Blankenburg K."/>
            <person name="Forbes L."/>
            <person name="Fu Q."/>
            <person name="Gubbala S."/>
            <person name="Hirani K."/>
            <person name="Jayaseelan J.C."/>
            <person name="Lara F."/>
            <person name="Munidasa M."/>
            <person name="Palculict T."/>
            <person name="Patil S."/>
            <person name="Pu L.-L."/>
            <person name="Saada N."/>
            <person name="Tang L."/>
            <person name="Weissenberger G."/>
            <person name="Zhu Y."/>
            <person name="Hemphill L."/>
            <person name="Shang Y."/>
            <person name="Youmans B."/>
            <person name="Ayvaz T."/>
            <person name="Ross M."/>
            <person name="Santibanez J."/>
            <person name="Aqrawi P."/>
            <person name="Gross S."/>
            <person name="Joshi V."/>
            <person name="Fowler G."/>
            <person name="Nazareth L."/>
            <person name="Reid J."/>
            <person name="Worley K."/>
            <person name="Petrosino J."/>
            <person name="Highlander S."/>
            <person name="Gibbs R."/>
        </authorList>
    </citation>
    <scope>NUCLEOTIDE SEQUENCE [LARGE SCALE GENOMIC DNA]</scope>
    <source>
        <strain evidence="3">DSM 20601</strain>
    </source>
</reference>
<dbReference type="PANTHER" id="PTHR23088">
    <property type="entry name" value="NITRILASE-RELATED"/>
    <property type="match status" value="1"/>
</dbReference>
<dbReference type="InterPro" id="IPR036526">
    <property type="entry name" value="C-N_Hydrolase_sf"/>
</dbReference>
<evidence type="ECO:0000313" key="4">
    <source>
        <dbReference type="Proteomes" id="UP000010119"/>
    </source>
</evidence>
<feature type="domain" description="CN hydrolase" evidence="2">
    <location>
        <begin position="10"/>
        <end position="246"/>
    </location>
</feature>
<dbReference type="Pfam" id="PF00795">
    <property type="entry name" value="CN_hydrolase"/>
    <property type="match status" value="1"/>
</dbReference>
<dbReference type="CDD" id="cd07583">
    <property type="entry name" value="nitrilase_5"/>
    <property type="match status" value="1"/>
</dbReference>
<dbReference type="eggNOG" id="COG0388">
    <property type="taxonomic scope" value="Bacteria"/>
</dbReference>
<name>D7UW44_LISGR</name>
<proteinExistence type="inferred from homology"/>
<dbReference type="InterPro" id="IPR003010">
    <property type="entry name" value="C-N_Hydrolase"/>
</dbReference>
<keyword evidence="4" id="KW-1185">Reference proteome</keyword>
<evidence type="ECO:0000256" key="1">
    <source>
        <dbReference type="ARBA" id="ARBA00010613"/>
    </source>
</evidence>
<protein>
    <submittedName>
        <fullName evidence="3">Hydrolase, carbon-nitrogen family</fullName>
    </submittedName>
</protein>
<organism evidence="3 4">
    <name type="scientific">Listeria grayi DSM 20601</name>
    <dbReference type="NCBI Taxonomy" id="525367"/>
    <lineage>
        <taxon>Bacteria</taxon>
        <taxon>Bacillati</taxon>
        <taxon>Bacillota</taxon>
        <taxon>Bacilli</taxon>
        <taxon>Bacillales</taxon>
        <taxon>Listeriaceae</taxon>
        <taxon>Listeria</taxon>
    </lineage>
</organism>
<dbReference type="Gene3D" id="3.60.110.10">
    <property type="entry name" value="Carbon-nitrogen hydrolase"/>
    <property type="match status" value="1"/>
</dbReference>
<dbReference type="PANTHER" id="PTHR23088:SF27">
    <property type="entry name" value="DEAMINATED GLUTATHIONE AMIDASE"/>
    <property type="match status" value="1"/>
</dbReference>
<dbReference type="PROSITE" id="PS50263">
    <property type="entry name" value="CN_HYDROLASE"/>
    <property type="match status" value="1"/>
</dbReference>
<evidence type="ECO:0000313" key="3">
    <source>
        <dbReference type="EMBL" id="EFI83998.1"/>
    </source>
</evidence>
<sequence>MGIKLGEKIMKIALCQTDVAFRDPDKNYQAIEQAVIEAANSGADIVVLPEMWNTGYCLSELADFADPNGDRTKGFLIRLALQQKVTIIGGSVAISEEDHFSNIMYAVAKDGDLLASYRKVHPFQGMDEHTYIRPGNSANLFRIGDLACAGFICYDIRFPEWLRKHAANGAEVLFVSAQWPSARITQWKQLLIARAIENQAFVVAVNRVGSDPANQFGGNSLVIHPSGEIIAEADDTPQNLLAEINLADVKKVREAMPVLADRRPELYF</sequence>
<evidence type="ECO:0000259" key="2">
    <source>
        <dbReference type="PROSITE" id="PS50263"/>
    </source>
</evidence>
<dbReference type="GO" id="GO:0016787">
    <property type="term" value="F:hydrolase activity"/>
    <property type="evidence" value="ECO:0007669"/>
    <property type="project" value="UniProtKB-KW"/>
</dbReference>
<dbReference type="Proteomes" id="UP000010119">
    <property type="component" value="Unassembled WGS sequence"/>
</dbReference>
<dbReference type="HOGENOM" id="CLU_030130_3_1_9"/>
<gene>
    <name evidence="3" type="ORF">HMPREF0556_10551</name>
</gene>